<feature type="transmembrane region" description="Helical" evidence="11">
    <location>
        <begin position="76"/>
        <end position="98"/>
    </location>
</feature>
<dbReference type="GO" id="GO:0009244">
    <property type="term" value="P:lipopolysaccharide core region biosynthetic process"/>
    <property type="evidence" value="ECO:0007669"/>
    <property type="project" value="TreeGrafter"/>
</dbReference>
<keyword evidence="7 11" id="KW-0472">Membrane</keyword>
<gene>
    <name evidence="14" type="ORF">HYN51_01275</name>
</gene>
<dbReference type="OrthoDB" id="9786870at2"/>
<evidence type="ECO:0000256" key="6">
    <source>
        <dbReference type="ARBA" id="ARBA00022989"/>
    </source>
</evidence>
<keyword evidence="6 11" id="KW-1133">Transmembrane helix</keyword>
<name>A0A2Y9TUD3_9GAMM</name>
<proteinExistence type="inferred from homology"/>
<feature type="transmembrane region" description="Helical" evidence="11">
    <location>
        <begin position="118"/>
        <end position="140"/>
    </location>
</feature>
<evidence type="ECO:0000256" key="11">
    <source>
        <dbReference type="SAM" id="Phobius"/>
    </source>
</evidence>
<dbReference type="FunFam" id="3.40.720.10:FF:000022">
    <property type="entry name" value="Phosphoethanolamine transferase eptA"/>
    <property type="match status" value="1"/>
</dbReference>
<evidence type="ECO:0000313" key="14">
    <source>
        <dbReference type="EMBL" id="AWH87308.1"/>
    </source>
</evidence>
<dbReference type="Proteomes" id="UP000244908">
    <property type="component" value="Chromosome"/>
</dbReference>
<dbReference type="InterPro" id="IPR000917">
    <property type="entry name" value="Sulfatase_N"/>
</dbReference>
<dbReference type="NCBIfam" id="NF008619">
    <property type="entry name" value="PRK11598.1"/>
    <property type="match status" value="1"/>
</dbReference>
<keyword evidence="15" id="KW-1185">Reference proteome</keyword>
<dbReference type="Pfam" id="PF08019">
    <property type="entry name" value="EptA_B_N"/>
    <property type="match status" value="1"/>
</dbReference>
<dbReference type="Pfam" id="PF00884">
    <property type="entry name" value="Sulfatase"/>
    <property type="match status" value="1"/>
</dbReference>
<dbReference type="InterPro" id="IPR040423">
    <property type="entry name" value="PEA_transferase"/>
</dbReference>
<evidence type="ECO:0000256" key="9">
    <source>
        <dbReference type="ARBA" id="ARBA00067355"/>
    </source>
</evidence>
<evidence type="ECO:0000259" key="13">
    <source>
        <dbReference type="Pfam" id="PF08019"/>
    </source>
</evidence>
<dbReference type="NCBIfam" id="NF028537">
    <property type="entry name" value="P_eth_NH2_trans"/>
    <property type="match status" value="1"/>
</dbReference>
<dbReference type="CDD" id="cd16017">
    <property type="entry name" value="LptA"/>
    <property type="match status" value="1"/>
</dbReference>
<dbReference type="RefSeq" id="WP_108899397.1">
    <property type="nucleotide sequence ID" value="NZ_CP029185.2"/>
</dbReference>
<evidence type="ECO:0000256" key="5">
    <source>
        <dbReference type="ARBA" id="ARBA00022692"/>
    </source>
</evidence>
<dbReference type="EMBL" id="CP029185">
    <property type="protein sequence ID" value="AWH87308.1"/>
    <property type="molecule type" value="Genomic_DNA"/>
</dbReference>
<accession>A0A2Y9TUD3</accession>
<keyword evidence="5 11" id="KW-0812">Transmembrane</keyword>
<evidence type="ECO:0000256" key="8">
    <source>
        <dbReference type="ARBA" id="ARBA00061371"/>
    </source>
</evidence>
<dbReference type="PANTHER" id="PTHR30443:SF0">
    <property type="entry name" value="PHOSPHOETHANOLAMINE TRANSFERASE EPTA"/>
    <property type="match status" value="1"/>
</dbReference>
<keyword evidence="3" id="KW-0997">Cell inner membrane</keyword>
<protein>
    <recommendedName>
        <fullName evidence="9">Phosphoethanolamine transferase EptA</fullName>
    </recommendedName>
    <alternativeName>
        <fullName evidence="10">Polymyxin resistance protein PmrC</fullName>
    </alternativeName>
</protein>
<evidence type="ECO:0000259" key="12">
    <source>
        <dbReference type="Pfam" id="PF00884"/>
    </source>
</evidence>
<comment type="similarity">
    <text evidence="8">Belongs to the phosphoethanolamine transferase family. EptA subfamily.</text>
</comment>
<keyword evidence="2" id="KW-1003">Cell membrane</keyword>
<dbReference type="GO" id="GO:0005886">
    <property type="term" value="C:plasma membrane"/>
    <property type="evidence" value="ECO:0007669"/>
    <property type="project" value="UniProtKB-SubCell"/>
</dbReference>
<feature type="transmembrane region" description="Helical" evidence="11">
    <location>
        <begin position="152"/>
        <end position="174"/>
    </location>
</feature>
<feature type="transmembrane region" description="Helical" evidence="11">
    <location>
        <begin position="12"/>
        <end position="31"/>
    </location>
</feature>
<sequence length="545" mass="61931">MRKVARLKCNDILFVIAVTLFITVVQNTRFFHQAWQVIDLDSLRNILFTASMPVLLFCCLNIIFSLLLLPYLRKPVAIIFILIGAAVNYFMYSFNTVIDRNMTQNALETDLHETLDLLSLKMVLWFALLGIIPALIVAWTKITPSRSCWRFMWVRATNIIVSLLVIVLISLFFYKDYAPFFRNNKEMVKLLTPSNVVGSLANNLSNYIDSRKPFEQIGLDAHKSPLISQQPKKTLLVLVLGETARAENFSLGGYSRDTNPQLSKRNDVTYFDNVSSCGTATAVSVPCMFSNMTRKQYSESTAKHTENVMDILARAKVNVLWRDNDSGCKGVCNRVPNVDMTKLNLPEFCKDGACLDDILLHKLDDYIDTLDNDGIIVLHQMGSHGPSYYQRYPKEYRQFTPTCDTNDIQDCDVASLRNTYDNTILYTDAMLDNTISLLQKHEDKFATAMIYLSDHGESLGESGLYLHGTPYAIAPSQQTHVPMLLWTSAEYRQVQKLDEGCLAKEAKQSEFSQDNLFHSLLGIFNIQTTEYQPALDMFQSCRKTS</sequence>
<dbReference type="KEGG" id="lpv:HYN51_01275"/>
<reference evidence="14 15" key="1">
    <citation type="journal article" date="2019" name="Int. J. Syst. Evol. Microbiol.">
        <title>Limnobaculum parvum gen. nov., sp. nov., isolated from a freshwater lake.</title>
        <authorList>
            <person name="Baek C."/>
            <person name="Shin S.K."/>
            <person name="Yi H."/>
        </authorList>
    </citation>
    <scope>NUCLEOTIDE SEQUENCE [LARGE SCALE GENOMIC DNA]</scope>
    <source>
        <strain evidence="14 15">HYN0051</strain>
    </source>
</reference>
<feature type="domain" description="Sulfatase N-terminal" evidence="12">
    <location>
        <begin position="236"/>
        <end position="526"/>
    </location>
</feature>
<organism evidence="14 15">
    <name type="scientific">Limnobaculum parvum</name>
    <dbReference type="NCBI Taxonomy" id="2172103"/>
    <lineage>
        <taxon>Bacteria</taxon>
        <taxon>Pseudomonadati</taxon>
        <taxon>Pseudomonadota</taxon>
        <taxon>Gammaproteobacteria</taxon>
        <taxon>Enterobacterales</taxon>
        <taxon>Budviciaceae</taxon>
        <taxon>Limnobaculum</taxon>
    </lineage>
</organism>
<dbReference type="InterPro" id="IPR012549">
    <property type="entry name" value="EptA-like_N"/>
</dbReference>
<dbReference type="Gene3D" id="3.40.720.10">
    <property type="entry name" value="Alkaline Phosphatase, subunit A"/>
    <property type="match status" value="1"/>
</dbReference>
<evidence type="ECO:0000256" key="3">
    <source>
        <dbReference type="ARBA" id="ARBA00022519"/>
    </source>
</evidence>
<dbReference type="AlphaFoldDB" id="A0A2Y9TUD3"/>
<dbReference type="InterPro" id="IPR058130">
    <property type="entry name" value="PEA_transf_C"/>
</dbReference>
<evidence type="ECO:0000256" key="7">
    <source>
        <dbReference type="ARBA" id="ARBA00023136"/>
    </source>
</evidence>
<evidence type="ECO:0000256" key="10">
    <source>
        <dbReference type="ARBA" id="ARBA00082127"/>
    </source>
</evidence>
<evidence type="ECO:0000256" key="1">
    <source>
        <dbReference type="ARBA" id="ARBA00004429"/>
    </source>
</evidence>
<feature type="transmembrane region" description="Helical" evidence="11">
    <location>
        <begin position="46"/>
        <end position="69"/>
    </location>
</feature>
<dbReference type="GO" id="GO:0016776">
    <property type="term" value="F:phosphotransferase activity, phosphate group as acceptor"/>
    <property type="evidence" value="ECO:0007669"/>
    <property type="project" value="TreeGrafter"/>
</dbReference>
<feature type="domain" description="Phosphoethanolamine transferase N-terminal" evidence="13">
    <location>
        <begin position="56"/>
        <end position="205"/>
    </location>
</feature>
<dbReference type="PANTHER" id="PTHR30443">
    <property type="entry name" value="INNER MEMBRANE PROTEIN"/>
    <property type="match status" value="1"/>
</dbReference>
<evidence type="ECO:0000256" key="4">
    <source>
        <dbReference type="ARBA" id="ARBA00022679"/>
    </source>
</evidence>
<comment type="subcellular location">
    <subcellularLocation>
        <location evidence="1">Cell inner membrane</location>
        <topology evidence="1">Multi-pass membrane protein</topology>
    </subcellularLocation>
</comment>
<evidence type="ECO:0000256" key="2">
    <source>
        <dbReference type="ARBA" id="ARBA00022475"/>
    </source>
</evidence>
<keyword evidence="4 14" id="KW-0808">Transferase</keyword>
<evidence type="ECO:0000313" key="15">
    <source>
        <dbReference type="Proteomes" id="UP000244908"/>
    </source>
</evidence>
<dbReference type="SUPFAM" id="SSF53649">
    <property type="entry name" value="Alkaline phosphatase-like"/>
    <property type="match status" value="1"/>
</dbReference>
<dbReference type="InterPro" id="IPR017850">
    <property type="entry name" value="Alkaline_phosphatase_core_sf"/>
</dbReference>